<sequence>MADGGPDIPSEFDAVVVGTGLTECVLSGLLSTAGMKVLHLDRNAYYGGDCASLNLEQLYAKFNKGKPGEELGRSHQYNVDLIPKVLMCAGELVKILRATVVDRYNMEFMLIENSFVLKGGEIHKVPVTAKEAFDSKLMGFFEKRRAAKFFEWMANYTEEEEAKKGSKGYNLRTMTATELFKAFGLEKGTQDFIGHAVALYTHDEYLTAPAYDMVMRAKLYEESFDMYGGSPYVYPLYGSGELPQAFSRLCAVYGGTYMLDTPVRKVNYGADGAFESITFGKEKETTVKAKFIVGDPSYFQERVKPVGKVVRCIALLDHPIATGQKQPNGSLQIIIPQHELGRKNDMYVLQLGPDNKVCPPGKYVAIVGTIAETSNPEQELAPGLKLLGNVIDTFVSVSDVYEPLDDGKQTKTFISKSYDAQTHFESAAADILGLYERIMGKKYAFDTAPAQVDQA</sequence>
<evidence type="ECO:0000256" key="1">
    <source>
        <dbReference type="ARBA" id="ARBA00005593"/>
    </source>
</evidence>
<dbReference type="PANTHER" id="PTHR11787">
    <property type="entry name" value="RAB GDP-DISSOCIATION INHIBITOR"/>
    <property type="match status" value="1"/>
</dbReference>
<organism evidence="3">
    <name type="scientific">Neobodo designis</name>
    <name type="common">Flagellated protozoan</name>
    <name type="synonym">Bodo designis</name>
    <dbReference type="NCBI Taxonomy" id="312471"/>
    <lineage>
        <taxon>Eukaryota</taxon>
        <taxon>Discoba</taxon>
        <taxon>Euglenozoa</taxon>
        <taxon>Kinetoplastea</taxon>
        <taxon>Metakinetoplastina</taxon>
        <taxon>Neobodonida</taxon>
        <taxon>Neobodo</taxon>
    </lineage>
</organism>
<dbReference type="PANTHER" id="PTHR11787:SF8">
    <property type="entry name" value="RAB GDP DISSOCIATION INHIBITOR"/>
    <property type="match status" value="1"/>
</dbReference>
<evidence type="ECO:0000256" key="2">
    <source>
        <dbReference type="RuleBase" id="RU363124"/>
    </source>
</evidence>
<dbReference type="InterPro" id="IPR018203">
    <property type="entry name" value="GDP_dissociation_inhibitor"/>
</dbReference>
<dbReference type="Gene3D" id="3.50.50.60">
    <property type="entry name" value="FAD/NAD(P)-binding domain"/>
    <property type="match status" value="1"/>
</dbReference>
<dbReference type="PRINTS" id="PR00892">
    <property type="entry name" value="RABGDI"/>
</dbReference>
<dbReference type="PRINTS" id="PR00891">
    <property type="entry name" value="RABGDIREP"/>
</dbReference>
<comment type="similarity">
    <text evidence="1 2">Belongs to the Rab GDI family.</text>
</comment>
<dbReference type="InterPro" id="IPR000806">
    <property type="entry name" value="RabGDI"/>
</dbReference>
<dbReference type="GO" id="GO:0016192">
    <property type="term" value="P:vesicle-mediated transport"/>
    <property type="evidence" value="ECO:0007669"/>
    <property type="project" value="TreeGrafter"/>
</dbReference>
<dbReference type="SUPFAM" id="SSF51905">
    <property type="entry name" value="FAD/NAD(P)-binding domain"/>
    <property type="match status" value="2"/>
</dbReference>
<gene>
    <name evidence="3" type="ORF">NDES1114_LOCUS3954</name>
</gene>
<protein>
    <recommendedName>
        <fullName evidence="2">Rab GDP dissociation inhibitor</fullName>
    </recommendedName>
</protein>
<accession>A0A7S1L5Y4</accession>
<dbReference type="Gene3D" id="1.10.405.10">
    <property type="entry name" value="Guanine Nucleotide Dissociation Inhibitor, domain 1"/>
    <property type="match status" value="1"/>
</dbReference>
<dbReference type="Gene3D" id="3.30.519.10">
    <property type="entry name" value="Guanine Nucleotide Dissociation Inhibitor, domain 2"/>
    <property type="match status" value="1"/>
</dbReference>
<dbReference type="GO" id="GO:0005737">
    <property type="term" value="C:cytoplasm"/>
    <property type="evidence" value="ECO:0007669"/>
    <property type="project" value="TreeGrafter"/>
</dbReference>
<dbReference type="GO" id="GO:0005093">
    <property type="term" value="F:Rab GDP-dissociation inhibitor activity"/>
    <property type="evidence" value="ECO:0007669"/>
    <property type="project" value="InterPro"/>
</dbReference>
<dbReference type="AlphaFoldDB" id="A0A7S1L5Y4"/>
<dbReference type="FunFam" id="1.10.405.10:FF:000011">
    <property type="entry name" value="Rab GDP dissociation inhibitor"/>
    <property type="match status" value="1"/>
</dbReference>
<dbReference type="Pfam" id="PF00996">
    <property type="entry name" value="GDI"/>
    <property type="match status" value="1"/>
</dbReference>
<name>A0A7S1L5Y4_NEODS</name>
<proteinExistence type="inferred from homology"/>
<dbReference type="GO" id="GO:0015031">
    <property type="term" value="P:protein transport"/>
    <property type="evidence" value="ECO:0007669"/>
    <property type="project" value="InterPro"/>
</dbReference>
<reference evidence="3" key="1">
    <citation type="submission" date="2021-01" db="EMBL/GenBank/DDBJ databases">
        <authorList>
            <person name="Corre E."/>
            <person name="Pelletier E."/>
            <person name="Niang G."/>
            <person name="Scheremetjew M."/>
            <person name="Finn R."/>
            <person name="Kale V."/>
            <person name="Holt S."/>
            <person name="Cochrane G."/>
            <person name="Meng A."/>
            <person name="Brown T."/>
            <person name="Cohen L."/>
        </authorList>
    </citation>
    <scope>NUCLEOTIDE SEQUENCE</scope>
    <source>
        <strain evidence="3">CCAP 1951/1</strain>
    </source>
</reference>
<dbReference type="GO" id="GO:0007264">
    <property type="term" value="P:small GTPase-mediated signal transduction"/>
    <property type="evidence" value="ECO:0007669"/>
    <property type="project" value="InterPro"/>
</dbReference>
<evidence type="ECO:0000313" key="3">
    <source>
        <dbReference type="EMBL" id="CAD9094986.1"/>
    </source>
</evidence>
<dbReference type="InterPro" id="IPR036188">
    <property type="entry name" value="FAD/NAD-bd_sf"/>
</dbReference>
<dbReference type="EMBL" id="HBGF01005796">
    <property type="protein sequence ID" value="CAD9094986.1"/>
    <property type="molecule type" value="Transcribed_RNA"/>
</dbReference>